<dbReference type="PROSITE" id="PS50053">
    <property type="entry name" value="UBIQUITIN_2"/>
    <property type="match status" value="1"/>
</dbReference>
<dbReference type="InterPro" id="IPR029400">
    <property type="entry name" value="TINF2_N"/>
</dbReference>
<accession>A0ABC9XWW8</accession>
<feature type="domain" description="Ubiquitin-like" evidence="7">
    <location>
        <begin position="278"/>
        <end position="348"/>
    </location>
</feature>
<dbReference type="Proteomes" id="UP001623348">
    <property type="component" value="Unassembled WGS sequence"/>
</dbReference>
<evidence type="ECO:0000256" key="6">
    <source>
        <dbReference type="ARBA" id="ARBA00049766"/>
    </source>
</evidence>
<dbReference type="InterPro" id="IPR019954">
    <property type="entry name" value="Ubiquitin_CS"/>
</dbReference>
<organism evidence="8 9">
    <name type="scientific">Grus japonensis</name>
    <name type="common">Japanese crane</name>
    <name type="synonym">Red-crowned crane</name>
    <dbReference type="NCBI Taxonomy" id="30415"/>
    <lineage>
        <taxon>Eukaryota</taxon>
        <taxon>Metazoa</taxon>
        <taxon>Chordata</taxon>
        <taxon>Craniata</taxon>
        <taxon>Vertebrata</taxon>
        <taxon>Euteleostomi</taxon>
        <taxon>Archelosauria</taxon>
        <taxon>Archosauria</taxon>
        <taxon>Dinosauria</taxon>
        <taxon>Saurischia</taxon>
        <taxon>Theropoda</taxon>
        <taxon>Coelurosauria</taxon>
        <taxon>Aves</taxon>
        <taxon>Neognathae</taxon>
        <taxon>Neoaves</taxon>
        <taxon>Gruiformes</taxon>
        <taxon>Gruidae</taxon>
        <taxon>Grus</taxon>
    </lineage>
</organism>
<evidence type="ECO:0000256" key="2">
    <source>
        <dbReference type="ARBA" id="ARBA00022786"/>
    </source>
</evidence>
<keyword evidence="9" id="KW-1185">Reference proteome</keyword>
<dbReference type="CDD" id="cd01806">
    <property type="entry name" value="Ubl_NEDD8"/>
    <property type="match status" value="1"/>
</dbReference>
<dbReference type="Gene3D" id="3.10.20.90">
    <property type="entry name" value="Phosphatidylinositol 3-kinase Catalytic Subunit, Chain A, domain 1"/>
    <property type="match status" value="1"/>
</dbReference>
<sequence>MGGSDVSPAASLRVALAGAWHVVRGRSLCQFPRVLGLLEATGRAAPGALRFRHGARLRLGLQAAVVVRMLQEAQPDGKIFDAIDSFFPEGEVPAAGYGQATAQELAMVAEAQESFRELVLALLADRGRRRAYLQGPAGQEYGEPFLQALERLFYEFLQRVESALPPPDLSQLREVVWSHAPPGIGRRDLPILSRYLVDMGHAHCGPVPRLLTAIGSLRQVPPTRLRPRPGPRRLRPLKPAPLDFVDDAIGDQVTPRTTLTRAERPEPRPFPAAPWSSRTLTGKEIEIDIEPTDKVERIKERVEEKEGIPPQQQRLIYSGKQMNDEKTAADYKIQGGSVLHLVLALRGGGAGQ</sequence>
<keyword evidence="2" id="KW-0833">Ubl conjugation pathway</keyword>
<dbReference type="InterPro" id="IPR000626">
    <property type="entry name" value="Ubiquitin-like_dom"/>
</dbReference>
<evidence type="ECO:0000313" key="8">
    <source>
        <dbReference type="EMBL" id="GAB0202255.1"/>
    </source>
</evidence>
<dbReference type="InterPro" id="IPR019956">
    <property type="entry name" value="Ubiquitin_dom"/>
</dbReference>
<dbReference type="PROSITE" id="PS00299">
    <property type="entry name" value="UBIQUITIN_1"/>
    <property type="match status" value="1"/>
</dbReference>
<comment type="caution">
    <text evidence="8">The sequence shown here is derived from an EMBL/GenBank/DDBJ whole genome shotgun (WGS) entry which is preliminary data.</text>
</comment>
<comment type="similarity">
    <text evidence="1">Belongs to the ubiquitin family.</text>
</comment>
<dbReference type="SUPFAM" id="SSF54236">
    <property type="entry name" value="Ubiquitin-like"/>
    <property type="match status" value="1"/>
</dbReference>
<comment type="function">
    <text evidence="4">Ubiquitin-like protein which plays an important role in cell cycle control and embryogenesis via its conjugation to a limited number of cellular proteins, such as cullins or p53/TP53. Attachment of NEDD8 to cullins is critical for the recruitment of E2 to the cullin-RING-based E3 ubiquitin-protein ligase complex, thus facilitating polyubiquitination and proteasomal degradation of cyclins and other regulatory proteins. Attachment of NEDD8 to p53/TP53 inhibits p53/TP53 transcriptional activity. Covalent attachment to its substrates requires prior activation by the E1 complex UBE1C-APPBP1 and linkage to the E2 enzyme UBE2M.</text>
</comment>
<dbReference type="InterPro" id="IPR029071">
    <property type="entry name" value="Ubiquitin-like_domsf"/>
</dbReference>
<evidence type="ECO:0000256" key="3">
    <source>
        <dbReference type="ARBA" id="ARBA00029788"/>
    </source>
</evidence>
<dbReference type="PANTHER" id="PTHR15512:SF0">
    <property type="entry name" value="TERF1-INTERACTING NUCLEAR FACTOR 2"/>
    <property type="match status" value="1"/>
</dbReference>
<dbReference type="AlphaFoldDB" id="A0ABC9XWW8"/>
<gene>
    <name evidence="8" type="ORF">GRJ2_002691100</name>
</gene>
<dbReference type="InterPro" id="IPR039098">
    <property type="entry name" value="TINF2"/>
</dbReference>
<comment type="subunit">
    <text evidence="5">Interacts with AHR; interaction is direct. Interacts with NUB1; interaction is direct. Interacts with ESR1.</text>
</comment>
<dbReference type="SMART" id="SM00213">
    <property type="entry name" value="UBQ"/>
    <property type="match status" value="1"/>
</dbReference>
<evidence type="ECO:0000259" key="7">
    <source>
        <dbReference type="PROSITE" id="PS50053"/>
    </source>
</evidence>
<proteinExistence type="inferred from homology"/>
<evidence type="ECO:0000256" key="1">
    <source>
        <dbReference type="ARBA" id="ARBA00008430"/>
    </source>
</evidence>
<dbReference type="PRINTS" id="PR00348">
    <property type="entry name" value="UBIQUITIN"/>
</dbReference>
<evidence type="ECO:0000256" key="5">
    <source>
        <dbReference type="ARBA" id="ARBA00046971"/>
    </source>
</evidence>
<dbReference type="PANTHER" id="PTHR15512">
    <property type="entry name" value="TERF1-INTERACTING NUCLEAR FACTOR 2"/>
    <property type="match status" value="1"/>
</dbReference>
<dbReference type="InterPro" id="IPR038738">
    <property type="entry name" value="Nedd8-like"/>
</dbReference>
<dbReference type="Pfam" id="PF14973">
    <property type="entry name" value="TINF2_N"/>
    <property type="match status" value="1"/>
</dbReference>
<reference evidence="8 9" key="1">
    <citation type="submission" date="2024-06" db="EMBL/GenBank/DDBJ databases">
        <title>The draft genome of Grus japonensis, version 3.</title>
        <authorList>
            <person name="Nabeshima K."/>
            <person name="Suzuki S."/>
            <person name="Onuma M."/>
        </authorList>
    </citation>
    <scope>NUCLEOTIDE SEQUENCE [LARGE SCALE GENOMIC DNA]</scope>
    <source>
        <strain evidence="8 9">451A</strain>
    </source>
</reference>
<name>A0ABC9XWW8_GRUJA</name>
<evidence type="ECO:0000256" key="4">
    <source>
        <dbReference type="ARBA" id="ARBA00045599"/>
    </source>
</evidence>
<dbReference type="CDD" id="cd11657">
    <property type="entry name" value="TIN2_N"/>
    <property type="match status" value="1"/>
</dbReference>
<dbReference type="Pfam" id="PF00240">
    <property type="entry name" value="ubiquitin"/>
    <property type="match status" value="1"/>
</dbReference>
<dbReference type="FunFam" id="3.10.20.90:FF:000023">
    <property type="entry name" value="NEDD8 protein"/>
    <property type="match status" value="1"/>
</dbReference>
<dbReference type="EMBL" id="BAAFJT010000037">
    <property type="protein sequence ID" value="GAB0202255.1"/>
    <property type="molecule type" value="Genomic_DNA"/>
</dbReference>
<protein>
    <recommendedName>
        <fullName evidence="6">Ubiquitin-like protein NEDD8</fullName>
    </recommendedName>
    <alternativeName>
        <fullName evidence="3">Neddylin</fullName>
    </alternativeName>
</protein>
<evidence type="ECO:0000313" key="9">
    <source>
        <dbReference type="Proteomes" id="UP001623348"/>
    </source>
</evidence>